<organism evidence="1 2">
    <name type="scientific">Candidatus Terraquivivens tikiterensis</name>
    <dbReference type="NCBI Taxonomy" id="1980982"/>
    <lineage>
        <taxon>Archaea</taxon>
        <taxon>Nitrososphaerota</taxon>
        <taxon>Candidatus Wolframiiraptoraceae</taxon>
        <taxon>Candidatus Terraquivivens</taxon>
    </lineage>
</organism>
<evidence type="ECO:0000313" key="2">
    <source>
        <dbReference type="Proteomes" id="UP000244066"/>
    </source>
</evidence>
<accession>A0A2R7Y206</accession>
<dbReference type="InterPro" id="IPR036388">
    <property type="entry name" value="WH-like_DNA-bd_sf"/>
</dbReference>
<evidence type="ECO:0000313" key="1">
    <source>
        <dbReference type="EMBL" id="PUA31576.1"/>
    </source>
</evidence>
<comment type="caution">
    <text evidence="1">The sequence shown here is derived from an EMBL/GenBank/DDBJ whole genome shotgun (WGS) entry which is preliminary data.</text>
</comment>
<protein>
    <submittedName>
        <fullName evidence="1">Uncharacterized protein</fullName>
    </submittedName>
</protein>
<dbReference type="Gene3D" id="1.10.10.10">
    <property type="entry name" value="Winged helix-like DNA-binding domain superfamily/Winged helix DNA-binding domain"/>
    <property type="match status" value="1"/>
</dbReference>
<dbReference type="EMBL" id="NDWU01000015">
    <property type="protein sequence ID" value="PUA31576.1"/>
    <property type="molecule type" value="Genomic_DNA"/>
</dbReference>
<gene>
    <name evidence="1" type="ORF">B9J98_05760</name>
</gene>
<dbReference type="AlphaFoldDB" id="A0A2R7Y206"/>
<name>A0A2R7Y206_9ARCH</name>
<sequence length="149" mass="16542">MTSYIGGTQHLPITLKIKRRGFEVIVQGDIPTIAGQLDALSGFIESLDEKLSIKVEKTPSHQEASVTATYDIPTIKPSKSTTENILSLFQTPWGRQPRTLTEVIKALEINAVPDTPEKVSVYLARLVKKGILKRIEKDGKWAYFHVASP</sequence>
<reference evidence="1 2" key="1">
    <citation type="submission" date="2017-04" db="EMBL/GenBank/DDBJ databases">
        <title>Draft Aigarchaeota genome from a New Zealand hot spring.</title>
        <authorList>
            <person name="Reysenbach A.-L."/>
            <person name="Donaho J.A."/>
            <person name="Gerhart J."/>
            <person name="Kelley J.F."/>
            <person name="Kouba K."/>
            <person name="Podar M."/>
            <person name="Stott M."/>
        </authorList>
    </citation>
    <scope>NUCLEOTIDE SEQUENCE [LARGE SCALE GENOMIC DNA]</scope>
    <source>
        <strain evidence="1">NZ13_MG1</strain>
    </source>
</reference>
<proteinExistence type="predicted"/>
<dbReference type="Proteomes" id="UP000244066">
    <property type="component" value="Unassembled WGS sequence"/>
</dbReference>